<dbReference type="AlphaFoldDB" id="A0A9P3LPR4"/>
<reference evidence="2 3" key="1">
    <citation type="submission" date="2021-08" db="EMBL/GenBank/DDBJ databases">
        <title>Draft Genome Sequence of Phanerochaete sordida strain YK-624.</title>
        <authorList>
            <person name="Mori T."/>
            <person name="Dohra H."/>
            <person name="Suzuki T."/>
            <person name="Kawagishi H."/>
            <person name="Hirai H."/>
        </authorList>
    </citation>
    <scope>NUCLEOTIDE SEQUENCE [LARGE SCALE GENOMIC DNA]</scope>
    <source>
        <strain evidence="2 3">YK-624</strain>
    </source>
</reference>
<sequence>MVVPPQGTRPQIWEVYSVCCHVTAVSTRCGRLLVALRERRRRGAAVWPARRRKPAALAGPSLDLATYKRASATWDLWCRHRGCRAWGSPHSGGSPWRATTTAITTSVSLPSCHPSRLRLVPNACPSFRPHTLASPSLTALSHTISAALARARRRLARRIAKYPIWRAARTKVSAARIATTKSLLAATLQSRSPERQKSILHRAPPTL</sequence>
<evidence type="ECO:0000256" key="1">
    <source>
        <dbReference type="SAM" id="MobiDB-lite"/>
    </source>
</evidence>
<evidence type="ECO:0000313" key="3">
    <source>
        <dbReference type="Proteomes" id="UP000703269"/>
    </source>
</evidence>
<protein>
    <submittedName>
        <fullName evidence="2">Uncharacterized protein</fullName>
    </submittedName>
</protein>
<organism evidence="2 3">
    <name type="scientific">Phanerochaete sordida</name>
    <dbReference type="NCBI Taxonomy" id="48140"/>
    <lineage>
        <taxon>Eukaryota</taxon>
        <taxon>Fungi</taxon>
        <taxon>Dikarya</taxon>
        <taxon>Basidiomycota</taxon>
        <taxon>Agaricomycotina</taxon>
        <taxon>Agaricomycetes</taxon>
        <taxon>Polyporales</taxon>
        <taxon>Phanerochaetaceae</taxon>
        <taxon>Phanerochaete</taxon>
    </lineage>
</organism>
<dbReference type="EMBL" id="BPQB01000211">
    <property type="protein sequence ID" value="GJF00828.1"/>
    <property type="molecule type" value="Genomic_DNA"/>
</dbReference>
<keyword evidence="3" id="KW-1185">Reference proteome</keyword>
<feature type="region of interest" description="Disordered" evidence="1">
    <location>
        <begin position="188"/>
        <end position="207"/>
    </location>
</feature>
<comment type="caution">
    <text evidence="2">The sequence shown here is derived from an EMBL/GenBank/DDBJ whole genome shotgun (WGS) entry which is preliminary data.</text>
</comment>
<accession>A0A9P3LPR4</accession>
<proteinExistence type="predicted"/>
<dbReference type="Proteomes" id="UP000703269">
    <property type="component" value="Unassembled WGS sequence"/>
</dbReference>
<gene>
    <name evidence="2" type="ORF">PsYK624_171300</name>
</gene>
<evidence type="ECO:0000313" key="2">
    <source>
        <dbReference type="EMBL" id="GJF00828.1"/>
    </source>
</evidence>
<name>A0A9P3LPR4_9APHY</name>